<evidence type="ECO:0000256" key="2">
    <source>
        <dbReference type="ARBA" id="ARBA00022732"/>
    </source>
</evidence>
<proteinExistence type="predicted"/>
<evidence type="ECO:0000256" key="3">
    <source>
        <dbReference type="SAM" id="Coils"/>
    </source>
</evidence>
<keyword evidence="2" id="KW-0946">Virion</keyword>
<keyword evidence="3" id="KW-0175">Coiled coil</keyword>
<evidence type="ECO:0000313" key="5">
    <source>
        <dbReference type="EMBL" id="XCN99859.1"/>
    </source>
</evidence>
<reference evidence="5" key="1">
    <citation type="submission" date="2024-06" db="EMBL/GenBank/DDBJ databases">
        <title>Intestivirid acquisition increases across infancy in a wild primate population.</title>
        <authorList>
            <person name="Schneider-Creas I.A."/>
            <person name="Moya I.L."/>
            <person name="Chiou K.L."/>
            <person name="Baniel A."/>
            <person name="Azanaw Haile A."/>
            <person name="Kebede F."/>
            <person name="Abebe B."/>
            <person name="Snyder-Mackler N."/>
            <person name="Varsani A."/>
        </authorList>
    </citation>
    <scope>NUCLEOTIDE SEQUENCE</scope>
    <source>
        <strain evidence="5">Int_RNL_2017_0019_DDA</strain>
    </source>
</reference>
<dbReference type="GO" id="GO:0098015">
    <property type="term" value="C:virus tail"/>
    <property type="evidence" value="ECO:0007669"/>
    <property type="project" value="UniProtKB-KW"/>
</dbReference>
<feature type="domain" description="Peptidase S74" evidence="4">
    <location>
        <begin position="2635"/>
        <end position="2679"/>
    </location>
</feature>
<organism evidence="5">
    <name type="scientific">Geladintestivirus 3</name>
    <dbReference type="NCBI Taxonomy" id="3233135"/>
    <lineage>
        <taxon>Viruses</taxon>
        <taxon>Duplodnaviria</taxon>
        <taxon>Heunggongvirae</taxon>
        <taxon>Uroviricota</taxon>
        <taxon>Caudoviricetes</taxon>
        <taxon>Crassvirales</taxon>
    </lineage>
</organism>
<sequence length="2753" mass="305121">MSNIPTINEIDNNSPSKEIKDVVISTKVNQPSYVEVQETLSANAAIDEVDNTRKPTISEIYKIVTDGLFESTINWWDYAYKVSQAQINQDIIDRLDKGEIGGGYSKGVDIITTTSSKIPTNSNVYSALKSDSLYPKKLLDEEINGIYDFLNGITIGKPTSYTGGTWSLDNNGRTHLTTDYLYVRLKAIFEQLQILDVDTIGGKLVVSPAGSIRVAYVDEITDDFPNFVHNEDDNVWTIADKPLNQKVYRCYFLGEQNGESVDNKWKVGFQAQAKSFNIKKGTYHKTGNHYLWRLVVGVSKDTVTIDGKKYHYIDLSQLDYDGLSDAPAPGDILNHVGYRLNDEPSYQAALIFSAVDGNAPSITLYSGINYYSLVDKEYVEFGVINGHAFFNLYGDVYIGDRKDTANSYIRYNASAKTLDIKARISASSTVGNKTLNDYIRDNAPTLSEDEVKQIVNPLISGVKSDLQNQIDGAIETWFYEGVPTPNNNTKDDGPDSKYDVLTYNIPASDWYHDDVDIRETHIGDLYYDQNKGYAYRFTKYNDEVKPYRWNRIKDNDIVNALEAAKNAQSTADGKMTVFYGDDISKIINYKTGDIWVNATYPKSASKLTYNNEILRAQKDYKDAFDINDWVLASRYSDELLNLINFQTEYTKKFGELSDRIKAQEDSQIDTWFYERSPINEDGSMFKPWDVDDKDSEHNEDLFYDIANNRTYKFNGTDWIIIVDANLDEVMKIASKAQDTADAKRRIFYAIPKAPYEVGDLWIKSVTEKDKYNNDIKVNKTYVAIKENKNTSDYIESDWEIADEGLSNFTDIINNKFSGLEGLVTAIQGQVDGKADVWYRDTDPRDEPTWGNDSDHIGDIWNNPKGVKNNDGSLEYTFSWNGEAWEPMQVPDEIFDKIDGKSSIFVDNPDELTTTSPIKLGYEERDLWILPVDYSIKYSIDKTEKFYKGDILTAIHGMNKTKGFQPTDWEKKTSYMTSTQVETLYNKTVEAIGGVSNKYDELNTKVTNFNKEYKNFVADGVLTISEKKTLLLSIDDIEAEYNKFVGLVDTLIKSPFLHERNNGRLDNTTAENAEAKELRDTLNTFKEKKEKFVTNIKTVCADDTGSTKLTQQQRTELNNNRTNYNDAFKAIQTKIATIENYINSSIYNQVGTEYGYIRDALIEGKTEIDGGLVLTSLIQLRNVDEDRTVTAGINGVIDNTKKLATPAAWFGSSKTSASYNIDRIDLESDPTKWFEIDNARDDTKEHIAGRDYARSLFRHDGTGYLAGGGIWWTNDGILHANPNSFLVQGINWTDQKASALLSKLFYLHYDEGTDVNNIDYMSPLKVVGRIDIASRGTNIQHGELSAISGLFIGDSELGGAFQVGNVIIRTNSSDPNILEIVSATDGKVAHLGVSGGISAYGTYIPSTGGGGLNGSVIPYARILEGNYTDADLSSIPNAYSIKALYSKIENIDVSGQLVKYLTKTDAATLYQPVGSYASASHNHDSIYSKLGHTHSQYLTSTSLDGYATEQWVANQKYLTEHQSLTDYYTISSVDELLSAKADASDIPTKVSQLTNDEGYLSAITKAQVEDVLTGDITTHTHSKYLTTHQSLKGYATEDWVNNKGYTTNTGTVTSVKITLPTGLSLGATKEITTSGTFAISFANGYSIPTTAKQTAWDGAVTAKHSHGNKSVIDDITSTKVSHWDTAYTNNHTHANKGTLDDIDDDDVSHWDSAYDWYTLMTTDEATPDKVINKWNEVVNFLAGIDQADTLDGIVSGINTAISDETTRAKEAEQANATNISTNATNISTNKTNISTLQGYFSNGSAKKALQLTNSRKLWGNSFNGTADINGSIVVPDGKYISIGNIKLEYDKDNKALKVTNTTTNEVANLYASGGISAYGVSDVPSGGGGGLNGNVKSYADAIKLSSESLSEIASAYSIRMLSDRIGTLEDAGYISSVSWADIASKPSTFTPSAHTHNYASIVKVGQTEYKISGNTISIPAYPTSLPASDVYTWAKASAKPSYTWSEIGSKPSSYTPAAHTHTWEQITNRITKVSQLANDSGYQNAANRHERITVDANDIDAPFKTYESYGGKNMPNDSPWHQIFALGTGDINYRFQFANDYISNNHLYFRYKCAGTWYDWKTVIDDSNIGDQSVKYATSAGNADTLDGYHASALFTKHTREGAYNIDELTTFGTRDLQPSSEVNITGTKPFDGWGTIAVIRTDNSNNQLCFGDDNAVYVRCAYGTVNNVNNKEWKKIATTDGSVNYATSAGSANSVAWANVSGKPTKVSQFTNDSNFVTGSVSGNTITINGVSTTWQNTWRGITDSYSGTDSATSLSQKGGNALYNTLVNGYASSAGNADTVDGYHATSGRTFSGNINWSENWNDSWSDGRHSHPWYGFDHRYPNTGAYSSTLTDYWGITIKTDHIMRLDFGTLLLNGTSIYDINVATATKLQNTRTLWGQSFDGSVDVNGEFSASFNKDATLRIYGSPGGANERVYFQSGIDERLDDYDIPSYGGEERHCIILQPRGGRVGIGESNPSYKLDVSGNCRISTRLLINSTDTSRTLSVGGDANIATDLYVGRHIDLPSFGNSYIESGGADNDGSSYNTCNLVIRSWWSIGLRSYDGKIRTYFDTRTGNIGTRGNIVSEGGITAYSSSDIRLKHDLHKLDYLSIIRSMGGTFGFTWNKDNNKSIGWIAQNVMSNPYMSDLVEHDDDGYLKINYWSPKLIATAFGAIEQVDDEVERLKARVTFLESEVERLTGESMKLEVRERKLLN</sequence>
<comment type="subcellular location">
    <subcellularLocation>
        <location evidence="1">Virion</location>
    </subcellularLocation>
</comment>
<feature type="coiled-coil region" evidence="3">
    <location>
        <begin position="2713"/>
        <end position="2747"/>
    </location>
</feature>
<evidence type="ECO:0000256" key="1">
    <source>
        <dbReference type="ARBA" id="ARBA00004328"/>
    </source>
</evidence>
<keyword evidence="2" id="KW-1227">Viral tail protein</keyword>
<accession>A0AAU8MH84</accession>
<dbReference type="EMBL" id="PP965493">
    <property type="protein sequence ID" value="XCN99859.1"/>
    <property type="molecule type" value="Genomic_DNA"/>
</dbReference>
<evidence type="ECO:0000259" key="4">
    <source>
        <dbReference type="Pfam" id="PF13884"/>
    </source>
</evidence>
<name>A0AAU8MH84_9CAUD</name>
<dbReference type="Pfam" id="PF13884">
    <property type="entry name" value="Peptidase_S74"/>
    <property type="match status" value="1"/>
</dbReference>
<dbReference type="InterPro" id="IPR030392">
    <property type="entry name" value="S74_ICA"/>
</dbReference>
<protein>
    <recommendedName>
        <fullName evidence="4">Peptidase S74 domain-containing protein</fullName>
    </recommendedName>
</protein>